<sequence>MIGDPISLLNSCRQRSELRTAANFLLIMDECSTASTSSLPLRMQSAAELLKECIDQEEWVLAQHVVWDYLVHGEYERVVSCVEDLQAKLPHKSPDERQLDEDSAAIMDRLNQIFVQNNKQRQLRTLLHAVTEAHYDDGLQSTALCLSESKVGCCD</sequence>
<proteinExistence type="predicted"/>
<evidence type="ECO:0000259" key="3">
    <source>
        <dbReference type="Pfam" id="PF07064"/>
    </source>
</evidence>
<evidence type="ECO:0000256" key="1">
    <source>
        <dbReference type="ARBA" id="ARBA00004370"/>
    </source>
</evidence>
<dbReference type="Proteomes" id="UP001158986">
    <property type="component" value="Unassembled WGS sequence"/>
</dbReference>
<organism evidence="5 9">
    <name type="scientific">Peronospora belbahrii</name>
    <dbReference type="NCBI Taxonomy" id="622444"/>
    <lineage>
        <taxon>Eukaryota</taxon>
        <taxon>Sar</taxon>
        <taxon>Stramenopiles</taxon>
        <taxon>Oomycota</taxon>
        <taxon>Peronosporomycetes</taxon>
        <taxon>Peronosporales</taxon>
        <taxon>Peronosporaceae</taxon>
        <taxon>Peronospora</taxon>
    </lineage>
</organism>
<evidence type="ECO:0000313" key="9">
    <source>
        <dbReference type="Proteomes" id="UP001160483"/>
    </source>
</evidence>
<dbReference type="EMBL" id="CAKKTJ010000001">
    <property type="protein sequence ID" value="CAH0473184.1"/>
    <property type="molecule type" value="Genomic_DNA"/>
</dbReference>
<evidence type="ECO:0000313" key="7">
    <source>
        <dbReference type="EMBL" id="CAH0513807.1"/>
    </source>
</evidence>
<evidence type="ECO:0000313" key="4">
    <source>
        <dbReference type="EMBL" id="CAH0473178.1"/>
    </source>
</evidence>
<dbReference type="GO" id="GO:0034066">
    <property type="term" value="C:Ric1-Rgp1 guanyl-nucleotide exchange factor complex"/>
    <property type="evidence" value="ECO:0007669"/>
    <property type="project" value="InterPro"/>
</dbReference>
<dbReference type="GO" id="GO:0000139">
    <property type="term" value="C:Golgi membrane"/>
    <property type="evidence" value="ECO:0007669"/>
    <property type="project" value="TreeGrafter"/>
</dbReference>
<dbReference type="GO" id="GO:0042147">
    <property type="term" value="P:retrograde transport, endosome to Golgi"/>
    <property type="evidence" value="ECO:0007669"/>
    <property type="project" value="TreeGrafter"/>
</dbReference>
<accession>A0AAU9KM17</accession>
<feature type="domain" description="RIC1 C-terminal alpha solenoid region" evidence="3">
    <location>
        <begin position="2"/>
        <end position="66"/>
    </location>
</feature>
<evidence type="ECO:0000313" key="6">
    <source>
        <dbReference type="EMBL" id="CAH0513799.1"/>
    </source>
</evidence>
<dbReference type="EMBL" id="CAKKTJ010000001">
    <property type="protein sequence ID" value="CAH0473178.1"/>
    <property type="molecule type" value="Genomic_DNA"/>
</dbReference>
<dbReference type="AlphaFoldDB" id="A0AAU9KM17"/>
<evidence type="ECO:0000313" key="8">
    <source>
        <dbReference type="Proteomes" id="UP001158986"/>
    </source>
</evidence>
<evidence type="ECO:0000313" key="5">
    <source>
        <dbReference type="EMBL" id="CAH0473184.1"/>
    </source>
</evidence>
<keyword evidence="8" id="KW-1185">Reference proteome</keyword>
<comment type="caution">
    <text evidence="5">The sequence shown here is derived from an EMBL/GenBank/DDBJ whole genome shotgun (WGS) entry which is preliminary data.</text>
</comment>
<dbReference type="EMBL" id="CAKLCB010000035">
    <property type="protein sequence ID" value="CAH0513807.1"/>
    <property type="molecule type" value="Genomic_DNA"/>
</dbReference>
<dbReference type="PANTHER" id="PTHR22746:SF10">
    <property type="entry name" value="GUANINE NUCLEOTIDE EXCHANGE FACTOR SUBUNIT RIC1"/>
    <property type="match status" value="1"/>
</dbReference>
<name>A0AAU9KM17_9STRA</name>
<evidence type="ECO:0000256" key="2">
    <source>
        <dbReference type="ARBA" id="ARBA00023136"/>
    </source>
</evidence>
<dbReference type="InterPro" id="IPR040096">
    <property type="entry name" value="Ric1"/>
</dbReference>
<reference evidence="5 8" key="1">
    <citation type="submission" date="2021-11" db="EMBL/GenBank/DDBJ databases">
        <authorList>
            <person name="Islam A."/>
            <person name="Islam S."/>
            <person name="Flora M.S."/>
            <person name="Rahman M."/>
            <person name="Ziaur R.M."/>
            <person name="Epstein J.H."/>
            <person name="Hassan M."/>
            <person name="Klassen M."/>
            <person name="Woodard K."/>
            <person name="Webb A."/>
            <person name="Webby R.J."/>
            <person name="El Zowalaty M.E."/>
        </authorList>
    </citation>
    <scope>NUCLEOTIDE SEQUENCE</scope>
    <source>
        <strain evidence="6">Pbs1</strain>
        <strain evidence="5">Pbs3</strain>
    </source>
</reference>
<dbReference type="PANTHER" id="PTHR22746">
    <property type="entry name" value="RAB6A-GEF COMPLEX PARTNER PROTEIN 1"/>
    <property type="match status" value="1"/>
</dbReference>
<dbReference type="GO" id="GO:0006886">
    <property type="term" value="P:intracellular protein transport"/>
    <property type="evidence" value="ECO:0007669"/>
    <property type="project" value="InterPro"/>
</dbReference>
<protein>
    <recommendedName>
        <fullName evidence="3">RIC1 C-terminal alpha solenoid region domain-containing protein</fullName>
    </recommendedName>
</protein>
<dbReference type="Pfam" id="PF07064">
    <property type="entry name" value="RIC1"/>
    <property type="match status" value="1"/>
</dbReference>
<gene>
    <name evidence="6" type="ORF">PBS001_LOCUS591</name>
    <name evidence="7" type="ORF">PBS001_LOCUS597</name>
    <name evidence="4" type="ORF">PBS003_LOCUS87</name>
    <name evidence="5" type="ORF">PBS003_LOCUS93</name>
</gene>
<comment type="subcellular location">
    <subcellularLocation>
        <location evidence="1">Membrane</location>
    </subcellularLocation>
</comment>
<dbReference type="EMBL" id="CAKLCB010000035">
    <property type="protein sequence ID" value="CAH0513799.1"/>
    <property type="molecule type" value="Genomic_DNA"/>
</dbReference>
<dbReference type="Proteomes" id="UP001160483">
    <property type="component" value="Unassembled WGS sequence"/>
</dbReference>
<keyword evidence="2" id="KW-0472">Membrane</keyword>
<dbReference type="InterPro" id="IPR009771">
    <property type="entry name" value="RIC1_C"/>
</dbReference>
<dbReference type="GO" id="GO:0005829">
    <property type="term" value="C:cytosol"/>
    <property type="evidence" value="ECO:0007669"/>
    <property type="project" value="TreeGrafter"/>
</dbReference>